<protein>
    <submittedName>
        <fullName evidence="2">Uncharacterized protein</fullName>
    </submittedName>
</protein>
<feature type="region of interest" description="Disordered" evidence="1">
    <location>
        <begin position="75"/>
        <end position="94"/>
    </location>
</feature>
<dbReference type="AlphaFoldDB" id="A0AAV4NHQ2"/>
<proteinExistence type="predicted"/>
<sequence>MKFVNEFLIHRLHFAIQCLSFPYTLQTLYKNVRSRATETLILKDLSLLYDLYQTCFQNKQQATVFHQEMPYEEEKPTVHIKKKSMAAPEHPLKP</sequence>
<name>A0AAV4NHQ2_CAEEX</name>
<evidence type="ECO:0000256" key="1">
    <source>
        <dbReference type="SAM" id="MobiDB-lite"/>
    </source>
</evidence>
<accession>A0AAV4NHQ2</accession>
<gene>
    <name evidence="2" type="ORF">CEXT_251531</name>
</gene>
<evidence type="ECO:0000313" key="3">
    <source>
        <dbReference type="Proteomes" id="UP001054945"/>
    </source>
</evidence>
<comment type="caution">
    <text evidence="2">The sequence shown here is derived from an EMBL/GenBank/DDBJ whole genome shotgun (WGS) entry which is preliminary data.</text>
</comment>
<keyword evidence="3" id="KW-1185">Reference proteome</keyword>
<organism evidence="2 3">
    <name type="scientific">Caerostris extrusa</name>
    <name type="common">Bark spider</name>
    <name type="synonym">Caerostris bankana</name>
    <dbReference type="NCBI Taxonomy" id="172846"/>
    <lineage>
        <taxon>Eukaryota</taxon>
        <taxon>Metazoa</taxon>
        <taxon>Ecdysozoa</taxon>
        <taxon>Arthropoda</taxon>
        <taxon>Chelicerata</taxon>
        <taxon>Arachnida</taxon>
        <taxon>Araneae</taxon>
        <taxon>Araneomorphae</taxon>
        <taxon>Entelegynae</taxon>
        <taxon>Araneoidea</taxon>
        <taxon>Araneidae</taxon>
        <taxon>Caerostris</taxon>
    </lineage>
</organism>
<reference evidence="2 3" key="1">
    <citation type="submission" date="2021-06" db="EMBL/GenBank/DDBJ databases">
        <title>Caerostris extrusa draft genome.</title>
        <authorList>
            <person name="Kono N."/>
            <person name="Arakawa K."/>
        </authorList>
    </citation>
    <scope>NUCLEOTIDE SEQUENCE [LARGE SCALE GENOMIC DNA]</scope>
</reference>
<dbReference type="EMBL" id="BPLR01020824">
    <property type="protein sequence ID" value="GIX82979.1"/>
    <property type="molecule type" value="Genomic_DNA"/>
</dbReference>
<evidence type="ECO:0000313" key="2">
    <source>
        <dbReference type="EMBL" id="GIX82979.1"/>
    </source>
</evidence>
<dbReference type="Proteomes" id="UP001054945">
    <property type="component" value="Unassembled WGS sequence"/>
</dbReference>